<name>A0A5E4QD58_9NEOP</name>
<evidence type="ECO:0000313" key="2">
    <source>
        <dbReference type="Proteomes" id="UP000324832"/>
    </source>
</evidence>
<dbReference type="Proteomes" id="UP000324832">
    <property type="component" value="Unassembled WGS sequence"/>
</dbReference>
<sequence length="14" mass="1791">RRLGLYYKSVYIYP</sequence>
<accession>A0A5E4QD58</accession>
<protein>
    <submittedName>
        <fullName evidence="1">Uncharacterized protein</fullName>
    </submittedName>
</protein>
<proteinExistence type="predicted"/>
<gene>
    <name evidence="1" type="ORF">LSINAPIS_LOCUS7774</name>
</gene>
<organism evidence="1 2">
    <name type="scientific">Leptidea sinapis</name>
    <dbReference type="NCBI Taxonomy" id="189913"/>
    <lineage>
        <taxon>Eukaryota</taxon>
        <taxon>Metazoa</taxon>
        <taxon>Ecdysozoa</taxon>
        <taxon>Arthropoda</taxon>
        <taxon>Hexapoda</taxon>
        <taxon>Insecta</taxon>
        <taxon>Pterygota</taxon>
        <taxon>Neoptera</taxon>
        <taxon>Endopterygota</taxon>
        <taxon>Lepidoptera</taxon>
        <taxon>Glossata</taxon>
        <taxon>Ditrysia</taxon>
        <taxon>Papilionoidea</taxon>
        <taxon>Pieridae</taxon>
        <taxon>Dismorphiinae</taxon>
        <taxon>Leptidea</taxon>
    </lineage>
</organism>
<keyword evidence="2" id="KW-1185">Reference proteome</keyword>
<evidence type="ECO:0000313" key="1">
    <source>
        <dbReference type="EMBL" id="VVC96233.1"/>
    </source>
</evidence>
<dbReference type="EMBL" id="FZQP02002624">
    <property type="protein sequence ID" value="VVC96233.1"/>
    <property type="molecule type" value="Genomic_DNA"/>
</dbReference>
<reference evidence="1 2" key="1">
    <citation type="submission" date="2017-07" db="EMBL/GenBank/DDBJ databases">
        <authorList>
            <person name="Talla V."/>
            <person name="Backstrom N."/>
        </authorList>
    </citation>
    <scope>NUCLEOTIDE SEQUENCE [LARGE SCALE GENOMIC DNA]</scope>
</reference>
<feature type="non-terminal residue" evidence="1">
    <location>
        <position position="1"/>
    </location>
</feature>